<dbReference type="Proteomes" id="UP001176941">
    <property type="component" value="Chromosome 20"/>
</dbReference>
<proteinExistence type="predicted"/>
<evidence type="ECO:0000313" key="2">
    <source>
        <dbReference type="Proteomes" id="UP001176941"/>
    </source>
</evidence>
<sequence length="101" mass="10673">MKTTNSVQSTIGTCFVLFSAYVNSLSSKIASTPKRTQIPLSRLPTGTQGPTISTAHPLGRQCLSCIPLSPGAQVFKQEQDPKVLAPHSLPCTCLTSVCGKL</sequence>
<evidence type="ECO:0000313" key="1">
    <source>
        <dbReference type="EMBL" id="CAI9161558.1"/>
    </source>
</evidence>
<reference evidence="1" key="1">
    <citation type="submission" date="2023-04" db="EMBL/GenBank/DDBJ databases">
        <authorList>
            <consortium name="ELIXIR-Norway"/>
        </authorList>
    </citation>
    <scope>NUCLEOTIDE SEQUENCE [LARGE SCALE GENOMIC DNA]</scope>
</reference>
<name>A0ABN8YJ11_RANTA</name>
<dbReference type="EMBL" id="OX459956">
    <property type="protein sequence ID" value="CAI9161558.1"/>
    <property type="molecule type" value="Genomic_DNA"/>
</dbReference>
<protein>
    <recommendedName>
        <fullName evidence="3">Secreted protein</fullName>
    </recommendedName>
</protein>
<gene>
    <name evidence="1" type="ORF">MRATA1EN1_LOCUS10520</name>
</gene>
<keyword evidence="2" id="KW-1185">Reference proteome</keyword>
<organism evidence="1 2">
    <name type="scientific">Rangifer tarandus platyrhynchus</name>
    <name type="common">Svalbard reindeer</name>
    <dbReference type="NCBI Taxonomy" id="3082113"/>
    <lineage>
        <taxon>Eukaryota</taxon>
        <taxon>Metazoa</taxon>
        <taxon>Chordata</taxon>
        <taxon>Craniata</taxon>
        <taxon>Vertebrata</taxon>
        <taxon>Euteleostomi</taxon>
        <taxon>Mammalia</taxon>
        <taxon>Eutheria</taxon>
        <taxon>Laurasiatheria</taxon>
        <taxon>Artiodactyla</taxon>
        <taxon>Ruminantia</taxon>
        <taxon>Pecora</taxon>
        <taxon>Cervidae</taxon>
        <taxon>Odocoileinae</taxon>
        <taxon>Rangifer</taxon>
    </lineage>
</organism>
<evidence type="ECO:0008006" key="3">
    <source>
        <dbReference type="Google" id="ProtNLM"/>
    </source>
</evidence>
<accession>A0ABN8YJ11</accession>